<feature type="transmembrane region" description="Helical" evidence="1">
    <location>
        <begin position="127"/>
        <end position="144"/>
    </location>
</feature>
<evidence type="ECO:0000313" key="3">
    <source>
        <dbReference type="Proteomes" id="UP000198507"/>
    </source>
</evidence>
<gene>
    <name evidence="2" type="ORF">SAMN04488546_0318</name>
</gene>
<feature type="transmembrane region" description="Helical" evidence="1">
    <location>
        <begin position="96"/>
        <end position="115"/>
    </location>
</feature>
<dbReference type="PANTHER" id="PTHR36974">
    <property type="entry name" value="MEMBRANE PROTEIN-RELATED"/>
    <property type="match status" value="1"/>
</dbReference>
<feature type="transmembrane region" description="Helical" evidence="1">
    <location>
        <begin position="30"/>
        <end position="48"/>
    </location>
</feature>
<sequence>MIFLVVLALATVVAALVLWPSSGRRSARRAARIGMATAMIVAGVAHWLMPAPFVQHLPPWVPGAQALVLATGVVEIGLGVALLLRQPWRRRAGLALAVYLVAVFPANVYVAVAGIEVDGQPGGWYPWLRLPFQVLFVAWALWCTQWDLRQVRAAAAGLVGRGPRADEDAPGLSRTQG</sequence>
<proteinExistence type="predicted"/>
<keyword evidence="1" id="KW-0812">Transmembrane</keyword>
<dbReference type="OrthoDB" id="129693at2"/>
<feature type="transmembrane region" description="Helical" evidence="1">
    <location>
        <begin position="6"/>
        <end position="23"/>
    </location>
</feature>
<keyword evidence="3" id="KW-1185">Reference proteome</keyword>
<keyword evidence="1" id="KW-0472">Membrane</keyword>
<evidence type="ECO:0000313" key="2">
    <source>
        <dbReference type="EMBL" id="SES73645.1"/>
    </source>
</evidence>
<accession>A0A1H9YWV0</accession>
<dbReference type="PANTHER" id="PTHR36974:SF1">
    <property type="entry name" value="DOXX FAMILY MEMBRANE PROTEIN"/>
    <property type="match status" value="1"/>
</dbReference>
<organism evidence="2 3">
    <name type="scientific">Geodermatophilus poikilotrophus</name>
    <dbReference type="NCBI Taxonomy" id="1333667"/>
    <lineage>
        <taxon>Bacteria</taxon>
        <taxon>Bacillati</taxon>
        <taxon>Actinomycetota</taxon>
        <taxon>Actinomycetes</taxon>
        <taxon>Geodermatophilales</taxon>
        <taxon>Geodermatophilaceae</taxon>
        <taxon>Geodermatophilus</taxon>
    </lineage>
</organism>
<evidence type="ECO:0000256" key="1">
    <source>
        <dbReference type="SAM" id="Phobius"/>
    </source>
</evidence>
<protein>
    <submittedName>
        <fullName evidence="2">Uncharacterized membrane protein</fullName>
    </submittedName>
</protein>
<keyword evidence="1" id="KW-1133">Transmembrane helix</keyword>
<reference evidence="3" key="1">
    <citation type="submission" date="2016-10" db="EMBL/GenBank/DDBJ databases">
        <authorList>
            <person name="Varghese N."/>
            <person name="Submissions S."/>
        </authorList>
    </citation>
    <scope>NUCLEOTIDE SEQUENCE [LARGE SCALE GENOMIC DNA]</scope>
    <source>
        <strain evidence="3">DSM 44209</strain>
    </source>
</reference>
<dbReference type="EMBL" id="FOIE01000001">
    <property type="protein sequence ID" value="SES73645.1"/>
    <property type="molecule type" value="Genomic_DNA"/>
</dbReference>
<name>A0A1H9YWV0_9ACTN</name>
<dbReference type="Proteomes" id="UP000198507">
    <property type="component" value="Unassembled WGS sequence"/>
</dbReference>
<dbReference type="RefSeq" id="WP_091438071.1">
    <property type="nucleotide sequence ID" value="NZ_FOIE01000001.1"/>
</dbReference>
<feature type="transmembrane region" description="Helical" evidence="1">
    <location>
        <begin position="60"/>
        <end position="84"/>
    </location>
</feature>
<dbReference type="AlphaFoldDB" id="A0A1H9YWV0"/>